<evidence type="ECO:0000313" key="4">
    <source>
        <dbReference type="Proteomes" id="UP001165083"/>
    </source>
</evidence>
<dbReference type="AlphaFoldDB" id="A0A9W6WG52"/>
<accession>A0A9W6WG52</accession>
<feature type="chain" id="PRO_5040861462" evidence="2">
    <location>
        <begin position="19"/>
        <end position="90"/>
    </location>
</feature>
<organism evidence="3 4">
    <name type="scientific">Phytophthora lilii</name>
    <dbReference type="NCBI Taxonomy" id="2077276"/>
    <lineage>
        <taxon>Eukaryota</taxon>
        <taxon>Sar</taxon>
        <taxon>Stramenopiles</taxon>
        <taxon>Oomycota</taxon>
        <taxon>Peronosporomycetes</taxon>
        <taxon>Peronosporales</taxon>
        <taxon>Peronosporaceae</taxon>
        <taxon>Phytophthora</taxon>
    </lineage>
</organism>
<protein>
    <submittedName>
        <fullName evidence="3">Unnamed protein product</fullName>
    </submittedName>
</protein>
<sequence length="90" mass="9974">MIAAAVTLTLMISPAVIALRRESRANTSISASSNITQDVDQEMIDMEERSTERLEVRPHHLNTVNTAEVSEDHAHGLTRENHTAEAPIRD</sequence>
<feature type="signal peptide" evidence="2">
    <location>
        <begin position="1"/>
        <end position="18"/>
    </location>
</feature>
<gene>
    <name evidence="3" type="ORF">Plil01_000206800</name>
</gene>
<dbReference type="Proteomes" id="UP001165083">
    <property type="component" value="Unassembled WGS sequence"/>
</dbReference>
<evidence type="ECO:0000313" key="3">
    <source>
        <dbReference type="EMBL" id="GMF11355.1"/>
    </source>
</evidence>
<evidence type="ECO:0000256" key="2">
    <source>
        <dbReference type="SAM" id="SignalP"/>
    </source>
</evidence>
<evidence type="ECO:0000256" key="1">
    <source>
        <dbReference type="SAM" id="MobiDB-lite"/>
    </source>
</evidence>
<keyword evidence="4" id="KW-1185">Reference proteome</keyword>
<comment type="caution">
    <text evidence="3">The sequence shown here is derived from an EMBL/GenBank/DDBJ whole genome shotgun (WGS) entry which is preliminary data.</text>
</comment>
<keyword evidence="2" id="KW-0732">Signal</keyword>
<reference evidence="3" key="1">
    <citation type="submission" date="2023-04" db="EMBL/GenBank/DDBJ databases">
        <title>Phytophthora lilii NBRC 32176.</title>
        <authorList>
            <person name="Ichikawa N."/>
            <person name="Sato H."/>
            <person name="Tonouchi N."/>
        </authorList>
    </citation>
    <scope>NUCLEOTIDE SEQUENCE</scope>
    <source>
        <strain evidence="3">NBRC 32176</strain>
    </source>
</reference>
<feature type="region of interest" description="Disordered" evidence="1">
    <location>
        <begin position="66"/>
        <end position="90"/>
    </location>
</feature>
<dbReference type="EMBL" id="BSXW01000073">
    <property type="protein sequence ID" value="GMF11355.1"/>
    <property type="molecule type" value="Genomic_DNA"/>
</dbReference>
<name>A0A9W6WG52_9STRA</name>
<proteinExistence type="predicted"/>
<feature type="compositionally biased region" description="Basic and acidic residues" evidence="1">
    <location>
        <begin position="70"/>
        <end position="90"/>
    </location>
</feature>